<keyword evidence="1" id="KW-1133">Transmembrane helix</keyword>
<dbReference type="EMBL" id="FUWO01000010">
    <property type="protein sequence ID" value="SJZ61696.1"/>
    <property type="molecule type" value="Genomic_DNA"/>
</dbReference>
<feature type="transmembrane region" description="Helical" evidence="1">
    <location>
        <begin position="157"/>
        <end position="177"/>
    </location>
</feature>
<protein>
    <submittedName>
        <fullName evidence="2">Phosphatidylserine synthase</fullName>
    </submittedName>
</protein>
<gene>
    <name evidence="2" type="ORF">SAMN02746011_01311</name>
</gene>
<dbReference type="STRING" id="1121925.SAMN02746011_01311"/>
<evidence type="ECO:0000256" key="1">
    <source>
        <dbReference type="SAM" id="Phobius"/>
    </source>
</evidence>
<keyword evidence="3" id="KW-1185">Reference proteome</keyword>
<keyword evidence="1" id="KW-0472">Membrane</keyword>
<sequence>MILGNLNKANLLVIIFLFFGSVSVGFTMIGETHYAIMSIIIGAIIHFFNGAYQYQEDLEEEELSFAIELDSLSKMVTYGLAPSVLLVQITNQSVVSVMVAAFYLLAVATRIAHYNRPLELQGEVEESSVYGLPLVSIAMVLPLLSILTWIAPTTLVMYLWILAFGLCLVGFILKIELPRIPANFIFAILALGAFALGLLLIQGPIKF</sequence>
<evidence type="ECO:0000313" key="3">
    <source>
        <dbReference type="Proteomes" id="UP000189941"/>
    </source>
</evidence>
<proteinExistence type="predicted"/>
<organism evidence="2 3">
    <name type="scientific">Globicatella sulfidifaciens DSM 15739</name>
    <dbReference type="NCBI Taxonomy" id="1121925"/>
    <lineage>
        <taxon>Bacteria</taxon>
        <taxon>Bacillati</taxon>
        <taxon>Bacillota</taxon>
        <taxon>Bacilli</taxon>
        <taxon>Lactobacillales</taxon>
        <taxon>Aerococcaceae</taxon>
        <taxon>Globicatella</taxon>
    </lineage>
</organism>
<dbReference type="RefSeq" id="WP_078756056.1">
    <property type="nucleotide sequence ID" value="NZ_FUWO01000010.1"/>
</dbReference>
<reference evidence="3" key="1">
    <citation type="submission" date="2017-02" db="EMBL/GenBank/DDBJ databases">
        <authorList>
            <person name="Varghese N."/>
            <person name="Submissions S."/>
        </authorList>
    </citation>
    <scope>NUCLEOTIDE SEQUENCE [LARGE SCALE GENOMIC DNA]</scope>
    <source>
        <strain evidence="3">DSM 15739</strain>
    </source>
</reference>
<feature type="transmembrane region" description="Helical" evidence="1">
    <location>
        <begin position="129"/>
        <end position="151"/>
    </location>
</feature>
<feature type="transmembrane region" description="Helical" evidence="1">
    <location>
        <begin position="75"/>
        <end position="108"/>
    </location>
</feature>
<keyword evidence="1" id="KW-0812">Transmembrane</keyword>
<dbReference type="OrthoDB" id="2139692at2"/>
<feature type="transmembrane region" description="Helical" evidence="1">
    <location>
        <begin position="184"/>
        <end position="205"/>
    </location>
</feature>
<evidence type="ECO:0000313" key="2">
    <source>
        <dbReference type="EMBL" id="SJZ61696.1"/>
    </source>
</evidence>
<dbReference type="Proteomes" id="UP000189941">
    <property type="component" value="Unassembled WGS sequence"/>
</dbReference>
<name>A0A1T4M4B2_9LACT</name>
<feature type="transmembrane region" description="Helical" evidence="1">
    <location>
        <begin position="12"/>
        <end position="29"/>
    </location>
</feature>
<accession>A0A1T4M4B2</accession>
<dbReference type="AlphaFoldDB" id="A0A1T4M4B2"/>